<dbReference type="InterPro" id="IPR032834">
    <property type="entry name" value="NatK-like_C"/>
</dbReference>
<evidence type="ECO:0000256" key="2">
    <source>
        <dbReference type="ARBA" id="ARBA00022679"/>
    </source>
</evidence>
<dbReference type="PANTHER" id="PTHR40448">
    <property type="entry name" value="TWO-COMPONENT SENSOR HISTIDINE KINASE"/>
    <property type="match status" value="1"/>
</dbReference>
<accession>A0A1A5YLH2</accession>
<evidence type="ECO:0000313" key="9">
    <source>
        <dbReference type="EMBL" id="OBR66459.1"/>
    </source>
</evidence>
<dbReference type="InterPro" id="IPR016120">
    <property type="entry name" value="Sig_transdc_His_kin_SpoOB"/>
</dbReference>
<reference evidence="9 10" key="1">
    <citation type="submission" date="2016-05" db="EMBL/GenBank/DDBJ databases">
        <title>Paenibacillus oryzae. sp. nov., isolated from the rice root.</title>
        <authorList>
            <person name="Zhang J."/>
            <person name="Zhang X."/>
        </authorList>
    </citation>
    <scope>NUCLEOTIDE SEQUENCE [LARGE SCALE GENOMIC DNA]</scope>
    <source>
        <strain evidence="9 10">1DrF-4</strain>
    </source>
</reference>
<dbReference type="Proteomes" id="UP000092024">
    <property type="component" value="Unassembled WGS sequence"/>
</dbReference>
<keyword evidence="10" id="KW-1185">Reference proteome</keyword>
<dbReference type="GO" id="GO:0005524">
    <property type="term" value="F:ATP binding"/>
    <property type="evidence" value="ECO:0007669"/>
    <property type="project" value="UniProtKB-KW"/>
</dbReference>
<dbReference type="Pfam" id="PF14689">
    <property type="entry name" value="SPOB_a"/>
    <property type="match status" value="1"/>
</dbReference>
<keyword evidence="4 9" id="KW-0418">Kinase</keyword>
<feature type="transmembrane region" description="Helical" evidence="7">
    <location>
        <begin position="5"/>
        <end position="27"/>
    </location>
</feature>
<comment type="caution">
    <text evidence="9">The sequence shown here is derived from an EMBL/GenBank/DDBJ whole genome shotgun (WGS) entry which is preliminary data.</text>
</comment>
<dbReference type="AlphaFoldDB" id="A0A1A5YLH2"/>
<evidence type="ECO:0000313" key="10">
    <source>
        <dbReference type="Proteomes" id="UP000092024"/>
    </source>
</evidence>
<dbReference type="RefSeq" id="WP_068681649.1">
    <property type="nucleotide sequence ID" value="NZ_LYPA01000046.1"/>
</dbReference>
<evidence type="ECO:0000256" key="1">
    <source>
        <dbReference type="ARBA" id="ARBA00022553"/>
    </source>
</evidence>
<dbReference type="InterPro" id="IPR036890">
    <property type="entry name" value="HATPase_C_sf"/>
</dbReference>
<dbReference type="PANTHER" id="PTHR40448:SF1">
    <property type="entry name" value="TWO-COMPONENT SENSOR HISTIDINE KINASE"/>
    <property type="match status" value="1"/>
</dbReference>
<dbReference type="SUPFAM" id="SSF55890">
    <property type="entry name" value="Sporulation response regulatory protein Spo0B"/>
    <property type="match status" value="1"/>
</dbReference>
<dbReference type="OrthoDB" id="1634477at2"/>
<protein>
    <submittedName>
        <fullName evidence="9">Histidine kinase</fullName>
    </submittedName>
</protein>
<name>A0A1A5YLH2_9BACL</name>
<dbReference type="SMART" id="SM00387">
    <property type="entry name" value="HATPase_c"/>
    <property type="match status" value="1"/>
</dbReference>
<dbReference type="GO" id="GO:0000155">
    <property type="term" value="F:phosphorelay sensor kinase activity"/>
    <property type="evidence" value="ECO:0007669"/>
    <property type="project" value="InterPro"/>
</dbReference>
<dbReference type="InterPro" id="IPR003594">
    <property type="entry name" value="HATPase_dom"/>
</dbReference>
<keyword evidence="7" id="KW-0472">Membrane</keyword>
<evidence type="ECO:0000256" key="5">
    <source>
        <dbReference type="ARBA" id="ARBA00022840"/>
    </source>
</evidence>
<dbReference type="Gene3D" id="1.10.287.130">
    <property type="match status" value="1"/>
</dbReference>
<feature type="transmembrane region" description="Helical" evidence="7">
    <location>
        <begin position="338"/>
        <end position="359"/>
    </location>
</feature>
<gene>
    <name evidence="9" type="ORF">A7K91_03150</name>
</gene>
<keyword evidence="2" id="KW-0808">Transferase</keyword>
<keyword evidence="6" id="KW-0902">Two-component regulatory system</keyword>
<evidence type="ECO:0000256" key="3">
    <source>
        <dbReference type="ARBA" id="ARBA00022741"/>
    </source>
</evidence>
<evidence type="ECO:0000256" key="4">
    <source>
        <dbReference type="ARBA" id="ARBA00022777"/>
    </source>
</evidence>
<keyword evidence="5" id="KW-0067">ATP-binding</keyword>
<evidence type="ECO:0000256" key="7">
    <source>
        <dbReference type="SAM" id="Phobius"/>
    </source>
</evidence>
<dbReference type="PROSITE" id="PS50109">
    <property type="entry name" value="HIS_KIN"/>
    <property type="match status" value="1"/>
</dbReference>
<keyword evidence="7" id="KW-0812">Transmembrane</keyword>
<proteinExistence type="predicted"/>
<dbReference type="EMBL" id="LYPA01000046">
    <property type="protein sequence ID" value="OBR66459.1"/>
    <property type="molecule type" value="Genomic_DNA"/>
</dbReference>
<dbReference type="STRING" id="1844972.A7K91_03150"/>
<keyword evidence="3" id="KW-0547">Nucleotide-binding</keyword>
<evidence type="ECO:0000259" key="8">
    <source>
        <dbReference type="PROSITE" id="PS50109"/>
    </source>
</evidence>
<dbReference type="SUPFAM" id="SSF55874">
    <property type="entry name" value="ATPase domain of HSP90 chaperone/DNA topoisomerase II/histidine kinase"/>
    <property type="match status" value="1"/>
</dbReference>
<dbReference type="Gene3D" id="3.30.565.10">
    <property type="entry name" value="Histidine kinase-like ATPase, C-terminal domain"/>
    <property type="match status" value="1"/>
</dbReference>
<keyword evidence="1" id="KW-0597">Phosphoprotein</keyword>
<feature type="domain" description="Histidine kinase" evidence="8">
    <location>
        <begin position="477"/>
        <end position="581"/>
    </location>
</feature>
<keyword evidence="7" id="KW-1133">Transmembrane helix</keyword>
<dbReference type="InterPro" id="IPR039506">
    <property type="entry name" value="SPOB_a"/>
</dbReference>
<dbReference type="InterPro" id="IPR005467">
    <property type="entry name" value="His_kinase_dom"/>
</dbReference>
<sequence>MRRNIWFIAIGVIIAAILINNTVYYFLARQSLETAHHNEMLALSAQIELSVEQSRIGAELYEEGIARELRAASIAAQYALDPDVDNITNEQLRELRDKLELSHISLLKKTEDDIVIHRSSDPGQLNKSTKSWEPWHDYFGQLFRLEPVGKDWLGQSMSHFWSGPFEVSSTELDKVYKWGYYFDGTTNFITDPYVNFQRQDVYNKVTGVDRLITSLEEGRPSLLEVAVINPRTFPDGVWSTEESGEVREHFVQRPILYGKYSFKSDGDVSAVQEAYQTKRLVELEERVEGKRVHKMFVPVFVRDKGISITDESGKGMDAYVISIASDYDILRDQLNSQFFNLGFIIVLLTMVSLAIAIVVMRYYKGTREKAIGVAQQTYTDEINSMFQAIRAQRHDFLNHVQTIHSLAVLNKTQELAAYTKELTGEIRLMNDIINIGNPAIAALIRSKVSQAESYKIHFDCSFSGLDVKGMGVKTLDMNRVLGNLIDNAFDEAQKFDEADRHVVLAVRQNDQFIEIDIANPCMDAVHLAKQPLFRSGYTTKRKGHQGLGLFIVKSIAERNKGTVKVEARSDKVIAFVVTLPL</sequence>
<dbReference type="GO" id="GO:0042802">
    <property type="term" value="F:identical protein binding"/>
    <property type="evidence" value="ECO:0007669"/>
    <property type="project" value="TreeGrafter"/>
</dbReference>
<organism evidence="9 10">
    <name type="scientific">Paenibacillus oryzae</name>
    <dbReference type="NCBI Taxonomy" id="1844972"/>
    <lineage>
        <taxon>Bacteria</taxon>
        <taxon>Bacillati</taxon>
        <taxon>Bacillota</taxon>
        <taxon>Bacilli</taxon>
        <taxon>Bacillales</taxon>
        <taxon>Paenibacillaceae</taxon>
        <taxon>Paenibacillus</taxon>
    </lineage>
</organism>
<evidence type="ECO:0000256" key="6">
    <source>
        <dbReference type="ARBA" id="ARBA00023012"/>
    </source>
</evidence>
<dbReference type="Pfam" id="PF14501">
    <property type="entry name" value="HATPase_c_5"/>
    <property type="match status" value="1"/>
</dbReference>